<evidence type="ECO:0000313" key="2">
    <source>
        <dbReference type="Proteomes" id="UP001221558"/>
    </source>
</evidence>
<accession>A0ABY7WD01</accession>
<protein>
    <recommendedName>
        <fullName evidence="3">Bacterial surface antigen (D15) domain-containing protein</fullName>
    </recommendedName>
</protein>
<evidence type="ECO:0008006" key="3">
    <source>
        <dbReference type="Google" id="ProtNLM"/>
    </source>
</evidence>
<gene>
    <name evidence="1" type="ORF">PQ465_14635</name>
</gene>
<dbReference type="EMBL" id="CP117880">
    <property type="protein sequence ID" value="WDF67533.1"/>
    <property type="molecule type" value="Genomic_DNA"/>
</dbReference>
<sequence>MTVFLLFFSYSCFSQEDVVLNEKNADEQHFEVLLRKLGLLDTSFFDQSSASFRYGDGRQIVEMATRDGRVVGRLINHVYRDKGILFSTTSLTEKQLGSLDSLLKAYRVDTVPSGQKIAHWPIGFDGATYTFAFGCGGDVRISSYWEPGLVDLPEAKEIVAFTNALAIALDLDKQYTAFKDTWPREGCYLIGGMTTLCFAGNPVFLGFSGSTAYPLGYYMAKRFSLFSSHSHLLLQLSQRFNTDNETNYFQVNAIASKLFLIKDGLEDFLKIGFQHRRILLGSEMYTVRGASVAYGFSGKKMSIGIGGEYLKDDLKSRSGLNWYTNYFGLKIFDIDAQITFFKGQVNYELGAQKFVSWRSGWVSGIHIRLFTEQFYGAHQFGINLGVAL</sequence>
<reference evidence="1 2" key="1">
    <citation type="submission" date="2023-02" db="EMBL/GenBank/DDBJ databases">
        <title>Genome sequence of Sphingobacterium sp. KACC 22765.</title>
        <authorList>
            <person name="Kim S."/>
            <person name="Heo J."/>
            <person name="Kwon S.-W."/>
        </authorList>
    </citation>
    <scope>NUCLEOTIDE SEQUENCE [LARGE SCALE GENOMIC DNA]</scope>
    <source>
        <strain evidence="1 2">KACC 22765</strain>
    </source>
</reference>
<proteinExistence type="predicted"/>
<dbReference type="RefSeq" id="WP_274266261.1">
    <property type="nucleotide sequence ID" value="NZ_CP117880.1"/>
</dbReference>
<organism evidence="1 2">
    <name type="scientific">Sphingobacterium oryzagri</name>
    <dbReference type="NCBI Taxonomy" id="3025669"/>
    <lineage>
        <taxon>Bacteria</taxon>
        <taxon>Pseudomonadati</taxon>
        <taxon>Bacteroidota</taxon>
        <taxon>Sphingobacteriia</taxon>
        <taxon>Sphingobacteriales</taxon>
        <taxon>Sphingobacteriaceae</taxon>
        <taxon>Sphingobacterium</taxon>
    </lineage>
</organism>
<name>A0ABY7WD01_9SPHI</name>
<evidence type="ECO:0000313" key="1">
    <source>
        <dbReference type="EMBL" id="WDF67533.1"/>
    </source>
</evidence>
<keyword evidence="2" id="KW-1185">Reference proteome</keyword>
<dbReference type="Proteomes" id="UP001221558">
    <property type="component" value="Chromosome"/>
</dbReference>